<keyword evidence="3" id="KW-1185">Reference proteome</keyword>
<evidence type="ECO:0000313" key="3">
    <source>
        <dbReference type="Proteomes" id="UP000831113"/>
    </source>
</evidence>
<name>A0ABY4CX86_9BACT</name>
<gene>
    <name evidence="2" type="ORF">MTX78_22565</name>
</gene>
<feature type="region of interest" description="Disordered" evidence="1">
    <location>
        <begin position="1"/>
        <end position="25"/>
    </location>
</feature>
<evidence type="ECO:0000313" key="2">
    <source>
        <dbReference type="EMBL" id="UOG74885.1"/>
    </source>
</evidence>
<feature type="compositionally biased region" description="Polar residues" evidence="1">
    <location>
        <begin position="14"/>
        <end position="25"/>
    </location>
</feature>
<dbReference type="EMBL" id="CP094669">
    <property type="protein sequence ID" value="UOG74885.1"/>
    <property type="molecule type" value="Genomic_DNA"/>
</dbReference>
<protein>
    <submittedName>
        <fullName evidence="2">Uncharacterized protein</fullName>
    </submittedName>
</protein>
<dbReference type="RefSeq" id="WP_243798554.1">
    <property type="nucleotide sequence ID" value="NZ_CP094669.1"/>
</dbReference>
<proteinExistence type="predicted"/>
<reference evidence="2 3" key="1">
    <citation type="submission" date="2022-03" db="EMBL/GenBank/DDBJ databases">
        <title>Hymenobactersp. isolated from the air.</title>
        <authorList>
            <person name="Won M."/>
            <person name="Kwon S.-W."/>
        </authorList>
    </citation>
    <scope>NUCLEOTIDE SEQUENCE [LARGE SCALE GENOMIC DNA]</scope>
    <source>
        <strain evidence="2 3">KACC 21982</strain>
    </source>
</reference>
<evidence type="ECO:0000256" key="1">
    <source>
        <dbReference type="SAM" id="MobiDB-lite"/>
    </source>
</evidence>
<accession>A0ABY4CX86</accession>
<sequence>MTENYLQGLGFEPTSRTEASSRTTHSTAWRYRHSHAAQDGTRLYAEHPLGIDRCRLSTLPAPLDQHDVLLDTDLQDQAGFETAVSSFFAAHGGIGGLIAADAAITFRPYRRKE</sequence>
<dbReference type="Proteomes" id="UP000831113">
    <property type="component" value="Chromosome"/>
</dbReference>
<organism evidence="2 3">
    <name type="scientific">Hymenobacter tibetensis</name>
    <dbReference type="NCBI Taxonomy" id="497967"/>
    <lineage>
        <taxon>Bacteria</taxon>
        <taxon>Pseudomonadati</taxon>
        <taxon>Bacteroidota</taxon>
        <taxon>Cytophagia</taxon>
        <taxon>Cytophagales</taxon>
        <taxon>Hymenobacteraceae</taxon>
        <taxon>Hymenobacter</taxon>
    </lineage>
</organism>